<proteinExistence type="predicted"/>
<dbReference type="Gene3D" id="3.20.20.140">
    <property type="entry name" value="Metal-dependent hydrolases"/>
    <property type="match status" value="1"/>
</dbReference>
<feature type="non-terminal residue" evidence="9">
    <location>
        <position position="299"/>
    </location>
</feature>
<keyword evidence="6" id="KW-0862">Zinc</keyword>
<dbReference type="GO" id="GO:0050480">
    <property type="term" value="F:imidazolonepropionase activity"/>
    <property type="evidence" value="ECO:0007669"/>
    <property type="project" value="UniProtKB-EC"/>
</dbReference>
<evidence type="ECO:0000256" key="3">
    <source>
        <dbReference type="ARBA" id="ARBA00022723"/>
    </source>
</evidence>
<dbReference type="SUPFAM" id="SSF51556">
    <property type="entry name" value="Metallo-dependent hydrolases"/>
    <property type="match status" value="1"/>
</dbReference>
<organism evidence="9">
    <name type="scientific">marine metagenome</name>
    <dbReference type="NCBI Taxonomy" id="408172"/>
    <lineage>
        <taxon>unclassified sequences</taxon>
        <taxon>metagenomes</taxon>
        <taxon>ecological metagenomes</taxon>
    </lineage>
</organism>
<dbReference type="InterPro" id="IPR005920">
    <property type="entry name" value="HutI"/>
</dbReference>
<protein>
    <recommendedName>
        <fullName evidence="2">imidazolonepropionase</fullName>
        <ecNumber evidence="2">3.5.2.7</ecNumber>
    </recommendedName>
</protein>
<evidence type="ECO:0000313" key="9">
    <source>
        <dbReference type="EMBL" id="SVC37846.1"/>
    </source>
</evidence>
<keyword evidence="3" id="KW-0479">Metal-binding</keyword>
<sequence>MEDRLEYASGEKPQATLVVTGIRTCLTMAAGGGGPAIGEVQEQVGDLLDAAIAVRGKDLIYVGPANRLPATIRVAPDAVRVDAGGGVVLPGFIDCHTHLIFAGWRTTEFVQRIAGASYQQILASGGGIHNTVARTRVASEEELTKDCQGRLNRMLCSGTTTVEAKSGYGLSLADEAKILRVAGRLDGIGPWDVIPTLLGAHALPGEYSENRDGYVELVEEMIETLADRAVFVDAFCEIGAFTSRECRRLFEKGCAAGLGIKLHADQLSDSGGATLAAELGANSADHLDFVSVDGMAAMA</sequence>
<evidence type="ECO:0000256" key="6">
    <source>
        <dbReference type="ARBA" id="ARBA00022833"/>
    </source>
</evidence>
<evidence type="ECO:0000256" key="1">
    <source>
        <dbReference type="ARBA" id="ARBA00005023"/>
    </source>
</evidence>
<dbReference type="Gene3D" id="2.30.40.10">
    <property type="entry name" value="Urease, subunit C, domain 1"/>
    <property type="match status" value="1"/>
</dbReference>
<feature type="domain" description="Amidohydrolase-related" evidence="8">
    <location>
        <begin position="87"/>
        <end position="289"/>
    </location>
</feature>
<dbReference type="PANTHER" id="PTHR42752:SF1">
    <property type="entry name" value="IMIDAZOLONEPROPIONASE-RELATED"/>
    <property type="match status" value="1"/>
</dbReference>
<dbReference type="SUPFAM" id="SSF51338">
    <property type="entry name" value="Composite domain of metallo-dependent hydrolases"/>
    <property type="match status" value="1"/>
</dbReference>
<dbReference type="GO" id="GO:0019556">
    <property type="term" value="P:L-histidine catabolic process to glutamate and formamide"/>
    <property type="evidence" value="ECO:0007669"/>
    <property type="project" value="InterPro"/>
</dbReference>
<evidence type="ECO:0000259" key="8">
    <source>
        <dbReference type="Pfam" id="PF01979"/>
    </source>
</evidence>
<dbReference type="PANTHER" id="PTHR42752">
    <property type="entry name" value="IMIDAZOLONEPROPIONASE"/>
    <property type="match status" value="1"/>
</dbReference>
<accession>A0A382LMQ2</accession>
<dbReference type="Pfam" id="PF01979">
    <property type="entry name" value="Amidohydro_1"/>
    <property type="match status" value="1"/>
</dbReference>
<gene>
    <name evidence="9" type="ORF">METZ01_LOCUS290700</name>
</gene>
<dbReference type="InterPro" id="IPR011059">
    <property type="entry name" value="Metal-dep_hydrolase_composite"/>
</dbReference>
<keyword evidence="7" id="KW-0408">Iron</keyword>
<reference evidence="9" key="1">
    <citation type="submission" date="2018-05" db="EMBL/GenBank/DDBJ databases">
        <authorList>
            <person name="Lanie J.A."/>
            <person name="Ng W.-L."/>
            <person name="Kazmierczak K.M."/>
            <person name="Andrzejewski T.M."/>
            <person name="Davidsen T.M."/>
            <person name="Wayne K.J."/>
            <person name="Tettelin H."/>
            <person name="Glass J.I."/>
            <person name="Rusch D."/>
            <person name="Podicherti R."/>
            <person name="Tsui H.-C.T."/>
            <person name="Winkler M.E."/>
        </authorList>
    </citation>
    <scope>NUCLEOTIDE SEQUENCE</scope>
</reference>
<dbReference type="EMBL" id="UINC01088001">
    <property type="protein sequence ID" value="SVC37846.1"/>
    <property type="molecule type" value="Genomic_DNA"/>
</dbReference>
<comment type="pathway">
    <text evidence="1">Amino-acid degradation.</text>
</comment>
<keyword evidence="4" id="KW-0378">Hydrolase</keyword>
<evidence type="ECO:0000256" key="5">
    <source>
        <dbReference type="ARBA" id="ARBA00022808"/>
    </source>
</evidence>
<dbReference type="InterPro" id="IPR006680">
    <property type="entry name" value="Amidohydro-rel"/>
</dbReference>
<keyword evidence="5" id="KW-0369">Histidine metabolism</keyword>
<name>A0A382LMQ2_9ZZZZ</name>
<dbReference type="AlphaFoldDB" id="A0A382LMQ2"/>
<dbReference type="EC" id="3.5.2.7" evidence="2"/>
<evidence type="ECO:0000256" key="7">
    <source>
        <dbReference type="ARBA" id="ARBA00023004"/>
    </source>
</evidence>
<dbReference type="InterPro" id="IPR032466">
    <property type="entry name" value="Metal_Hydrolase"/>
</dbReference>
<evidence type="ECO:0000256" key="4">
    <source>
        <dbReference type="ARBA" id="ARBA00022801"/>
    </source>
</evidence>
<dbReference type="GO" id="GO:0046872">
    <property type="term" value="F:metal ion binding"/>
    <property type="evidence" value="ECO:0007669"/>
    <property type="project" value="UniProtKB-KW"/>
</dbReference>
<evidence type="ECO:0000256" key="2">
    <source>
        <dbReference type="ARBA" id="ARBA00012864"/>
    </source>
</evidence>
<dbReference type="GO" id="GO:0005737">
    <property type="term" value="C:cytoplasm"/>
    <property type="evidence" value="ECO:0007669"/>
    <property type="project" value="InterPro"/>
</dbReference>